<sequence length="17" mass="1830">MCSRKVSVTGKLLCASF</sequence>
<name>A0A0A8XXR3_ARUDO</name>
<dbReference type="EMBL" id="GBRH01279279">
    <property type="protein sequence ID" value="JAD18616.1"/>
    <property type="molecule type" value="Transcribed_RNA"/>
</dbReference>
<evidence type="ECO:0000313" key="1">
    <source>
        <dbReference type="EMBL" id="JAD18616.1"/>
    </source>
</evidence>
<reference evidence="1" key="1">
    <citation type="submission" date="2014-09" db="EMBL/GenBank/DDBJ databases">
        <authorList>
            <person name="Magalhaes I.L.F."/>
            <person name="Oliveira U."/>
            <person name="Santos F.R."/>
            <person name="Vidigal T.H.D.A."/>
            <person name="Brescovit A.D."/>
            <person name="Santos A.J."/>
        </authorList>
    </citation>
    <scope>NUCLEOTIDE SEQUENCE</scope>
    <source>
        <tissue evidence="1">Shoot tissue taken approximately 20 cm above the soil surface</tissue>
    </source>
</reference>
<protein>
    <submittedName>
        <fullName evidence="1">Uncharacterized protein</fullName>
    </submittedName>
</protein>
<dbReference type="AlphaFoldDB" id="A0A0A8XXR3"/>
<accession>A0A0A8XXR3</accession>
<reference evidence="1" key="2">
    <citation type="journal article" date="2015" name="Data Brief">
        <title>Shoot transcriptome of the giant reed, Arundo donax.</title>
        <authorList>
            <person name="Barrero R.A."/>
            <person name="Guerrero F.D."/>
            <person name="Moolhuijzen P."/>
            <person name="Goolsby J.A."/>
            <person name="Tidwell J."/>
            <person name="Bellgard S.E."/>
            <person name="Bellgard M.I."/>
        </authorList>
    </citation>
    <scope>NUCLEOTIDE SEQUENCE</scope>
    <source>
        <tissue evidence="1">Shoot tissue taken approximately 20 cm above the soil surface</tissue>
    </source>
</reference>
<proteinExistence type="predicted"/>
<organism evidence="1">
    <name type="scientific">Arundo donax</name>
    <name type="common">Giant reed</name>
    <name type="synonym">Donax arundinaceus</name>
    <dbReference type="NCBI Taxonomy" id="35708"/>
    <lineage>
        <taxon>Eukaryota</taxon>
        <taxon>Viridiplantae</taxon>
        <taxon>Streptophyta</taxon>
        <taxon>Embryophyta</taxon>
        <taxon>Tracheophyta</taxon>
        <taxon>Spermatophyta</taxon>
        <taxon>Magnoliopsida</taxon>
        <taxon>Liliopsida</taxon>
        <taxon>Poales</taxon>
        <taxon>Poaceae</taxon>
        <taxon>PACMAD clade</taxon>
        <taxon>Arundinoideae</taxon>
        <taxon>Arundineae</taxon>
        <taxon>Arundo</taxon>
    </lineage>
</organism>